<proteinExistence type="inferred from homology"/>
<evidence type="ECO:0000256" key="3">
    <source>
        <dbReference type="PROSITE-ProRule" id="PRU10007"/>
    </source>
</evidence>
<evidence type="ECO:0000256" key="1">
    <source>
        <dbReference type="ARBA" id="ARBA00009986"/>
    </source>
</evidence>
<dbReference type="AlphaFoldDB" id="A0A2U3KTY7"/>
<reference evidence="7" key="1">
    <citation type="submission" date="2018-02" db="EMBL/GenBank/DDBJ databases">
        <authorList>
            <person name="Hausmann B."/>
        </authorList>
    </citation>
    <scope>NUCLEOTIDE SEQUENCE [LARGE SCALE GENOMIC DNA]</scope>
    <source>
        <strain evidence="7">Peat soil MAG SbF1</strain>
    </source>
</reference>
<dbReference type="Pfam" id="PF00171">
    <property type="entry name" value="Aldedh"/>
    <property type="match status" value="1"/>
</dbReference>
<dbReference type="InterPro" id="IPR015590">
    <property type="entry name" value="Aldehyde_DH_dom"/>
</dbReference>
<dbReference type="GO" id="GO:0008802">
    <property type="term" value="F:betaine-aldehyde dehydrogenase (NAD+) activity"/>
    <property type="evidence" value="ECO:0007669"/>
    <property type="project" value="UniProtKB-EC"/>
</dbReference>
<dbReference type="SUPFAM" id="SSF53720">
    <property type="entry name" value="ALDH-like"/>
    <property type="match status" value="1"/>
</dbReference>
<feature type="domain" description="Aldehyde dehydrogenase" evidence="5">
    <location>
        <begin position="13"/>
        <end position="477"/>
    </location>
</feature>
<dbReference type="FunFam" id="3.40.605.10:FF:000007">
    <property type="entry name" value="NAD/NADP-dependent betaine aldehyde dehydrogenase"/>
    <property type="match status" value="1"/>
</dbReference>
<sequence length="492" mass="53872">MERIERMYIDGQWVLSRAGETRNVINPADGSVIATVAEGTAEDVQLAVAAAKRAFYEDGWMVAPPVERARLMFALADALEQQTDEFAKLETLNNGKALREAQFDVSDAVACFRYYAGLATKPHGQTYDVADPMQTLVVREPIGVCGQIIPWNYPLLMAAWKLGPALAAGNTVIFKSSELTPLTAIKLFQLIEGVGYPKGVVNLVLGAGNTVGQEIAENYDIDKVAFTGGTNTGRSIMKAATGNIKNISLELGGKSPNIIFADADLEAAVDWTLFAIFINQGEVCSAGSRLLLEESIHDQFLERLVERTKKIKIGPGLEEGVEMGPLISETHMNRVLEYIELGKREGAKLLCGGHRILEGNLEKGYFVEPTIFANTSPDMRIVQEEIFGPVLVVQKFKDEKEAIALANNTIYGLAAGVFTQDGAKGLRVIKKLRAGITWINAYNPTYNEAPWGGYKQSGIGRELGTFGFEEYTEVKQININLEPGPISWFENR</sequence>
<evidence type="ECO:0000256" key="2">
    <source>
        <dbReference type="ARBA" id="ARBA00023002"/>
    </source>
</evidence>
<dbReference type="InterPro" id="IPR016163">
    <property type="entry name" value="Ald_DH_C"/>
</dbReference>
<keyword evidence="2 4" id="KW-0560">Oxidoreductase</keyword>
<accession>A0A2U3KTY7</accession>
<dbReference type="InterPro" id="IPR016160">
    <property type="entry name" value="Ald_DH_CS_CYS"/>
</dbReference>
<dbReference type="InterPro" id="IPR016162">
    <property type="entry name" value="Ald_DH_N"/>
</dbReference>
<evidence type="ECO:0000259" key="5">
    <source>
        <dbReference type="Pfam" id="PF00171"/>
    </source>
</evidence>
<dbReference type="CDD" id="cd07119">
    <property type="entry name" value="ALDH_BADH-GbsA"/>
    <property type="match status" value="1"/>
</dbReference>
<dbReference type="EC" id="1.2.1.8" evidence="6"/>
<dbReference type="PROSITE" id="PS00070">
    <property type="entry name" value="ALDEHYDE_DEHYDR_CYS"/>
    <property type="match status" value="1"/>
</dbReference>
<protein>
    <submittedName>
        <fullName evidence="6">Betaine aldehyde dehydrogenase</fullName>
        <ecNumber evidence="6">1.2.1.8</ecNumber>
    </submittedName>
</protein>
<evidence type="ECO:0000313" key="7">
    <source>
        <dbReference type="Proteomes" id="UP000238916"/>
    </source>
</evidence>
<comment type="similarity">
    <text evidence="1 4">Belongs to the aldehyde dehydrogenase family.</text>
</comment>
<organism evidence="6 7">
    <name type="scientific">Candidatus Desulfosporosinus infrequens</name>
    <dbReference type="NCBI Taxonomy" id="2043169"/>
    <lineage>
        <taxon>Bacteria</taxon>
        <taxon>Bacillati</taxon>
        <taxon>Bacillota</taxon>
        <taxon>Clostridia</taxon>
        <taxon>Eubacteriales</taxon>
        <taxon>Desulfitobacteriaceae</taxon>
        <taxon>Desulfosporosinus</taxon>
    </lineage>
</organism>
<dbReference type="InterPro" id="IPR016161">
    <property type="entry name" value="Ald_DH/histidinol_DH"/>
</dbReference>
<dbReference type="EMBL" id="OMOF01000197">
    <property type="protein sequence ID" value="SPF43125.1"/>
    <property type="molecule type" value="Genomic_DNA"/>
</dbReference>
<dbReference type="Proteomes" id="UP000238916">
    <property type="component" value="Unassembled WGS sequence"/>
</dbReference>
<name>A0A2U3KTY7_9FIRM</name>
<feature type="active site" evidence="3">
    <location>
        <position position="250"/>
    </location>
</feature>
<dbReference type="FunFam" id="3.40.309.10:FF:000012">
    <property type="entry name" value="Betaine aldehyde dehydrogenase"/>
    <property type="match status" value="1"/>
</dbReference>
<dbReference type="PANTHER" id="PTHR11699">
    <property type="entry name" value="ALDEHYDE DEHYDROGENASE-RELATED"/>
    <property type="match status" value="1"/>
</dbReference>
<evidence type="ECO:0000256" key="4">
    <source>
        <dbReference type="RuleBase" id="RU003345"/>
    </source>
</evidence>
<dbReference type="InterPro" id="IPR029510">
    <property type="entry name" value="Ald_DH_CS_GLU"/>
</dbReference>
<dbReference type="Gene3D" id="3.40.605.10">
    <property type="entry name" value="Aldehyde Dehydrogenase, Chain A, domain 1"/>
    <property type="match status" value="1"/>
</dbReference>
<evidence type="ECO:0000313" key="6">
    <source>
        <dbReference type="EMBL" id="SPF43125.1"/>
    </source>
</evidence>
<dbReference type="PROSITE" id="PS00687">
    <property type="entry name" value="ALDEHYDE_DEHYDR_GLU"/>
    <property type="match status" value="1"/>
</dbReference>
<dbReference type="Gene3D" id="3.40.309.10">
    <property type="entry name" value="Aldehyde Dehydrogenase, Chain A, domain 2"/>
    <property type="match status" value="1"/>
</dbReference>
<gene>
    <name evidence="6" type="primary">gbsA</name>
    <name evidence="6" type="ORF">SBF1_2760001</name>
</gene>
<dbReference type="OrthoDB" id="9762913at2"/>